<protein>
    <recommendedName>
        <fullName evidence="1">C2H2-type domain-containing protein</fullName>
    </recommendedName>
</protein>
<evidence type="ECO:0000259" key="1">
    <source>
        <dbReference type="PROSITE" id="PS00028"/>
    </source>
</evidence>
<sequence>MLLECTECHLPYYNWEDLEEHYEVTHPKIHRQNNRLHVRIVKRILNMHQKTYRCPLCFMPFPHNLLRDSHVELSECDPEDDSDCEREEGQYGRLRRGSVDSIVTKVSRLRRRRGSSSATRKSV</sequence>
<feature type="domain" description="C2H2-type" evidence="1">
    <location>
        <begin position="5"/>
        <end position="26"/>
    </location>
</feature>
<reference evidence="2" key="1">
    <citation type="submission" date="2023-03" db="EMBL/GenBank/DDBJ databases">
        <title>Massive genome expansion in bonnet fungi (Mycena s.s.) driven by repeated elements and novel gene families across ecological guilds.</title>
        <authorList>
            <consortium name="Lawrence Berkeley National Laboratory"/>
            <person name="Harder C.B."/>
            <person name="Miyauchi S."/>
            <person name="Viragh M."/>
            <person name="Kuo A."/>
            <person name="Thoen E."/>
            <person name="Andreopoulos B."/>
            <person name="Lu D."/>
            <person name="Skrede I."/>
            <person name="Drula E."/>
            <person name="Henrissat B."/>
            <person name="Morin E."/>
            <person name="Kohler A."/>
            <person name="Barry K."/>
            <person name="LaButti K."/>
            <person name="Morin E."/>
            <person name="Salamov A."/>
            <person name="Lipzen A."/>
            <person name="Mereny Z."/>
            <person name="Hegedus B."/>
            <person name="Baldrian P."/>
            <person name="Stursova M."/>
            <person name="Weitz H."/>
            <person name="Taylor A."/>
            <person name="Grigoriev I.V."/>
            <person name="Nagy L.G."/>
            <person name="Martin F."/>
            <person name="Kauserud H."/>
        </authorList>
    </citation>
    <scope>NUCLEOTIDE SEQUENCE</scope>
    <source>
        <strain evidence="2">CBHHK067</strain>
    </source>
</reference>
<dbReference type="EMBL" id="JARKIE010000151">
    <property type="protein sequence ID" value="KAJ7675208.1"/>
    <property type="molecule type" value="Genomic_DNA"/>
</dbReference>
<dbReference type="AlphaFoldDB" id="A0AAD7GC00"/>
<organism evidence="2 3">
    <name type="scientific">Mycena rosella</name>
    <name type="common">Pink bonnet</name>
    <name type="synonym">Agaricus rosellus</name>
    <dbReference type="NCBI Taxonomy" id="1033263"/>
    <lineage>
        <taxon>Eukaryota</taxon>
        <taxon>Fungi</taxon>
        <taxon>Dikarya</taxon>
        <taxon>Basidiomycota</taxon>
        <taxon>Agaricomycotina</taxon>
        <taxon>Agaricomycetes</taxon>
        <taxon>Agaricomycetidae</taxon>
        <taxon>Agaricales</taxon>
        <taxon>Marasmiineae</taxon>
        <taxon>Mycenaceae</taxon>
        <taxon>Mycena</taxon>
    </lineage>
</organism>
<accession>A0AAD7GC00</accession>
<evidence type="ECO:0000313" key="3">
    <source>
        <dbReference type="Proteomes" id="UP001221757"/>
    </source>
</evidence>
<dbReference type="InterPro" id="IPR013087">
    <property type="entry name" value="Znf_C2H2_type"/>
</dbReference>
<comment type="caution">
    <text evidence="2">The sequence shown here is derived from an EMBL/GenBank/DDBJ whole genome shotgun (WGS) entry which is preliminary data.</text>
</comment>
<dbReference type="Proteomes" id="UP001221757">
    <property type="component" value="Unassembled WGS sequence"/>
</dbReference>
<gene>
    <name evidence="2" type="ORF">B0H17DRAFT_1207843</name>
</gene>
<proteinExistence type="predicted"/>
<evidence type="ECO:0000313" key="2">
    <source>
        <dbReference type="EMBL" id="KAJ7675208.1"/>
    </source>
</evidence>
<keyword evidence="3" id="KW-1185">Reference proteome</keyword>
<dbReference type="PROSITE" id="PS00028">
    <property type="entry name" value="ZINC_FINGER_C2H2_1"/>
    <property type="match status" value="1"/>
</dbReference>
<name>A0AAD7GC00_MYCRO</name>